<evidence type="ECO:0000313" key="4">
    <source>
        <dbReference type="Proteomes" id="UP000504611"/>
    </source>
</evidence>
<dbReference type="GeneID" id="10752026"/>
<feature type="chain" id="PRO_5044731847" evidence="1">
    <location>
        <begin position="27"/>
        <end position="55"/>
    </location>
</feature>
<proteinExistence type="predicted"/>
<keyword evidence="1" id="KW-0732">Signal</keyword>
<gene>
    <name evidence="2 5" type="primary">ATP8</name>
    <name evidence="3" type="synonym">ATPase 8</name>
    <name evidence="5" type="ORF">KEH25_p10</name>
</gene>
<sequence>MPVNYHTSCFTMLALSLFLYFTMGHAKIVGHATTLKPSPWPAKFLTEQKWSWPWS</sequence>
<evidence type="ECO:0000313" key="2">
    <source>
        <dbReference type="EMBL" id="AEH05442.1"/>
    </source>
</evidence>
<reference evidence="2 4" key="2">
    <citation type="submission" date="2011-05" db="EMBL/GenBank/DDBJ databases">
        <authorList>
            <person name="Lee J.K."/>
            <person name="Choi J.E."/>
            <person name="Park H."/>
        </authorList>
    </citation>
    <scope>NUCLEOTIDE SEQUENCE</scope>
    <source>
        <strain evidence="2">KGI0102</strain>
    </source>
</reference>
<reference evidence="4" key="4">
    <citation type="submission" date="2024-06" db="UniProtKB">
        <authorList>
            <consortium name="RefSeq"/>
        </authorList>
    </citation>
    <scope>NUCLEOTIDE SEQUENCE [LARGE SCALE GENOMIC DNA]</scope>
</reference>
<dbReference type="KEGG" id="ncc:10752026"/>
<protein>
    <submittedName>
        <fullName evidence="2 5">ATP synthase F0 subunit 8</fullName>
    </submittedName>
    <submittedName>
        <fullName evidence="3">ATPase subunit 8</fullName>
    </submittedName>
</protein>
<dbReference type="RefSeq" id="YP_004581488.1">
    <property type="nucleotide sequence ID" value="NC_015653.1"/>
</dbReference>
<organism evidence="2">
    <name type="scientific">Notothenia coriiceps</name>
    <name type="common">black rockcod</name>
    <dbReference type="NCBI Taxonomy" id="8208"/>
    <lineage>
        <taxon>Eukaryota</taxon>
        <taxon>Metazoa</taxon>
        <taxon>Chordata</taxon>
        <taxon>Craniata</taxon>
        <taxon>Vertebrata</taxon>
        <taxon>Euteleostomi</taxon>
        <taxon>Actinopterygii</taxon>
        <taxon>Neopterygii</taxon>
        <taxon>Teleostei</taxon>
        <taxon>Neoteleostei</taxon>
        <taxon>Acanthomorphata</taxon>
        <taxon>Eupercaria</taxon>
        <taxon>Perciformes</taxon>
        <taxon>Notothenioidei</taxon>
        <taxon>Nototheniidae</taxon>
        <taxon>Notothenia</taxon>
    </lineage>
</organism>
<feature type="signal peptide" evidence="1">
    <location>
        <begin position="1"/>
        <end position="26"/>
    </location>
</feature>
<dbReference type="EMBL" id="AP006021">
    <property type="protein sequence ID" value="BBC27482.1"/>
    <property type="molecule type" value="Genomic_DNA"/>
</dbReference>
<evidence type="ECO:0000256" key="1">
    <source>
        <dbReference type="SAM" id="SignalP"/>
    </source>
</evidence>
<dbReference type="AlphaFoldDB" id="F8UWF5"/>
<dbReference type="EMBL" id="JF933906">
    <property type="protein sequence ID" value="AEH05442.1"/>
    <property type="molecule type" value="Genomic_DNA"/>
</dbReference>
<reference evidence="5" key="5">
    <citation type="submission" date="2025-04" db="UniProtKB">
        <authorList>
            <consortium name="RefSeq"/>
        </authorList>
    </citation>
    <scope>IDENTIFICATION</scope>
</reference>
<evidence type="ECO:0000313" key="5">
    <source>
        <dbReference type="RefSeq" id="YP_004581488.1"/>
    </source>
</evidence>
<geneLocation type="mitochondrion" evidence="2 5"/>
<keyword evidence="4" id="KW-1185">Reference proteome</keyword>
<reference evidence="3" key="1">
    <citation type="submission" date="2002-11" db="EMBL/GenBank/DDBJ databases">
        <title>Percomorph phylogeny.</title>
        <authorList>
            <person name="Miya M."/>
        </authorList>
    </citation>
    <scope>NUCLEOTIDE SEQUENCE</scope>
</reference>
<dbReference type="Proteomes" id="UP000504611">
    <property type="component" value="Mitochondrion MT"/>
</dbReference>
<evidence type="ECO:0000313" key="3">
    <source>
        <dbReference type="EMBL" id="BBC27482.1"/>
    </source>
</evidence>
<keyword evidence="2 5" id="KW-0496">Mitochondrion</keyword>
<name>F8UWF5_9TELE</name>
<dbReference type="CTD" id="4509"/>
<accession>F8UWF5</accession>
<reference evidence="4 5" key="3">
    <citation type="submission" date="2011-06" db="EMBL/GenBank/DDBJ databases">
        <authorList>
            <consortium name="NCBI Genome Project"/>
        </authorList>
    </citation>
    <scope>NUCLEOTIDE SEQUENCE [LARGE SCALE GENOMIC DNA]</scope>
</reference>